<keyword evidence="2" id="KW-1185">Reference proteome</keyword>
<protein>
    <submittedName>
        <fullName evidence="1">Uncharacterized protein</fullName>
    </submittedName>
</protein>
<sequence length="59" mass="5736">MPSFLDGAGDPELAKAGSGHAASAILCDANSPSLVRKTDTQGATSIGCAPQAAQGYTSA</sequence>
<organism evidence="1 2">
    <name type="scientific">Dyella soli</name>
    <dbReference type="NCBI Taxonomy" id="522319"/>
    <lineage>
        <taxon>Bacteria</taxon>
        <taxon>Pseudomonadati</taxon>
        <taxon>Pseudomonadota</taxon>
        <taxon>Gammaproteobacteria</taxon>
        <taxon>Lysobacterales</taxon>
        <taxon>Rhodanobacteraceae</taxon>
        <taxon>Dyella</taxon>
    </lineage>
</organism>
<dbReference type="Proteomes" id="UP000291822">
    <property type="component" value="Unassembled WGS sequence"/>
</dbReference>
<dbReference type="EMBL" id="SJTG01000002">
    <property type="protein sequence ID" value="TCI10819.1"/>
    <property type="molecule type" value="Genomic_DNA"/>
</dbReference>
<evidence type="ECO:0000313" key="2">
    <source>
        <dbReference type="Proteomes" id="UP000291822"/>
    </source>
</evidence>
<accession>A0A4R0YPD8</accession>
<dbReference type="AlphaFoldDB" id="A0A4R0YPD8"/>
<dbReference type="RefSeq" id="WP_131409194.1">
    <property type="nucleotide sequence ID" value="NZ_SJTG01000002.1"/>
</dbReference>
<reference evidence="1 2" key="1">
    <citation type="submission" date="2019-02" db="EMBL/GenBank/DDBJ databases">
        <title>Dyella amyloliquefaciens sp. nov., isolated from forest soil.</title>
        <authorList>
            <person name="Gao Z.-H."/>
            <person name="Qiu L.-H."/>
        </authorList>
    </citation>
    <scope>NUCLEOTIDE SEQUENCE [LARGE SCALE GENOMIC DNA]</scope>
    <source>
        <strain evidence="1 2">KACC 12747</strain>
    </source>
</reference>
<gene>
    <name evidence="1" type="ORF">EZM97_18405</name>
</gene>
<proteinExistence type="predicted"/>
<evidence type="ECO:0000313" key="1">
    <source>
        <dbReference type="EMBL" id="TCI10819.1"/>
    </source>
</evidence>
<comment type="caution">
    <text evidence="1">The sequence shown here is derived from an EMBL/GenBank/DDBJ whole genome shotgun (WGS) entry which is preliminary data.</text>
</comment>
<name>A0A4R0YPD8_9GAMM</name>